<sequence length="332" mass="37322">MTQPSRRARFLRLAALAGFVVLTLSATAWAAAALSVHFSGALLIAFEAALIAAALATLALRFRSRRAGWAGLALIAVTIGGWYMTIQPSNDRDWAADVARGVTAEISGDQVTLHNIRAFDWQDRDRAEEHWGRRHYDLTKLDSIDMFTSVWDNPDIAHLLVSFGFGDGQHVVFSVEIRREADEEFEILGGFFRKFELVLIAAEENDIVRLRTNHRKEDVRLYPVRLDQARMREMFLTYASFGNALAERPEFYNTITDNCTTTVYQLAKLVAPEMPIDIRLVKSGLLPEYLDEIGGLRDEIAMSERRSRGAITAWAQEVPAGANFSDWIRSGQ</sequence>
<protein>
    <submittedName>
        <fullName evidence="4">DUF4105 domain-containing protein</fullName>
    </submittedName>
</protein>
<dbReference type="RefSeq" id="WP_263738936.1">
    <property type="nucleotide sequence ID" value="NZ_JAOWKZ010000001.1"/>
</dbReference>
<organism evidence="4 5">
    <name type="scientific">Albidovulum litorale</name>
    <dbReference type="NCBI Taxonomy" id="2984134"/>
    <lineage>
        <taxon>Bacteria</taxon>
        <taxon>Pseudomonadati</taxon>
        <taxon>Pseudomonadota</taxon>
        <taxon>Alphaproteobacteria</taxon>
        <taxon>Rhodobacterales</taxon>
        <taxon>Paracoccaceae</taxon>
        <taxon>Albidovulum</taxon>
    </lineage>
</organism>
<keyword evidence="1" id="KW-0812">Transmembrane</keyword>
<dbReference type="PROSITE" id="PS51318">
    <property type="entry name" value="TAT"/>
    <property type="match status" value="1"/>
</dbReference>
<dbReference type="Pfam" id="PF13387">
    <property type="entry name" value="Lnb_N"/>
    <property type="match status" value="1"/>
</dbReference>
<dbReference type="EMBL" id="JAOWKZ010000001">
    <property type="protein sequence ID" value="MCV2871777.1"/>
    <property type="molecule type" value="Genomic_DNA"/>
</dbReference>
<evidence type="ECO:0000256" key="1">
    <source>
        <dbReference type="SAM" id="Phobius"/>
    </source>
</evidence>
<feature type="domain" description="Lnb N-terminal periplasmic" evidence="3">
    <location>
        <begin position="128"/>
        <end position="283"/>
    </location>
</feature>
<keyword evidence="5" id="KW-1185">Reference proteome</keyword>
<evidence type="ECO:0000256" key="2">
    <source>
        <dbReference type="SAM" id="SignalP"/>
    </source>
</evidence>
<keyword evidence="1" id="KW-1133">Transmembrane helix</keyword>
<dbReference type="InterPro" id="IPR006311">
    <property type="entry name" value="TAT_signal"/>
</dbReference>
<name>A0ABT2ZL41_9RHOB</name>
<feature type="transmembrane region" description="Helical" evidence="1">
    <location>
        <begin position="40"/>
        <end position="60"/>
    </location>
</feature>
<keyword evidence="1" id="KW-0472">Membrane</keyword>
<dbReference type="Proteomes" id="UP001652564">
    <property type="component" value="Unassembled WGS sequence"/>
</dbReference>
<feature type="signal peptide" evidence="2">
    <location>
        <begin position="1"/>
        <end position="30"/>
    </location>
</feature>
<feature type="chain" id="PRO_5046114089" evidence="2">
    <location>
        <begin position="31"/>
        <end position="332"/>
    </location>
</feature>
<evidence type="ECO:0000259" key="3">
    <source>
        <dbReference type="Pfam" id="PF13387"/>
    </source>
</evidence>
<keyword evidence="2" id="KW-0732">Signal</keyword>
<reference evidence="4 5" key="1">
    <citation type="submission" date="2022-10" db="EMBL/GenBank/DDBJ databases">
        <title>Defluviimonas sp. nov., isolated from ocean surface sediments.</title>
        <authorList>
            <person name="He W."/>
            <person name="Wang L."/>
            <person name="Zhang D.-F."/>
        </authorList>
    </citation>
    <scope>NUCLEOTIDE SEQUENCE [LARGE SCALE GENOMIC DNA]</scope>
    <source>
        <strain evidence="4 5">WL0050</strain>
    </source>
</reference>
<proteinExistence type="predicted"/>
<accession>A0ABT2ZL41</accession>
<feature type="transmembrane region" description="Helical" evidence="1">
    <location>
        <begin position="67"/>
        <end position="84"/>
    </location>
</feature>
<dbReference type="InterPro" id="IPR025178">
    <property type="entry name" value="Lnb_N"/>
</dbReference>
<evidence type="ECO:0000313" key="4">
    <source>
        <dbReference type="EMBL" id="MCV2871777.1"/>
    </source>
</evidence>
<comment type="caution">
    <text evidence="4">The sequence shown here is derived from an EMBL/GenBank/DDBJ whole genome shotgun (WGS) entry which is preliminary data.</text>
</comment>
<gene>
    <name evidence="4" type="ORF">OEZ71_05665</name>
</gene>
<evidence type="ECO:0000313" key="5">
    <source>
        <dbReference type="Proteomes" id="UP001652564"/>
    </source>
</evidence>